<keyword evidence="2" id="KW-1185">Reference proteome</keyword>
<comment type="caution">
    <text evidence="1">The sequence shown here is derived from an EMBL/GenBank/DDBJ whole genome shotgun (WGS) entry which is preliminary data.</text>
</comment>
<gene>
    <name evidence="1" type="ORF">PSON_ATCC_30995.1.T0250027</name>
</gene>
<proteinExistence type="predicted"/>
<dbReference type="OrthoDB" id="285009at2759"/>
<organism evidence="1 2">
    <name type="scientific">Paramecium sonneborni</name>
    <dbReference type="NCBI Taxonomy" id="65129"/>
    <lineage>
        <taxon>Eukaryota</taxon>
        <taxon>Sar</taxon>
        <taxon>Alveolata</taxon>
        <taxon>Ciliophora</taxon>
        <taxon>Intramacronucleata</taxon>
        <taxon>Oligohymenophorea</taxon>
        <taxon>Peniculida</taxon>
        <taxon>Parameciidae</taxon>
        <taxon>Paramecium</taxon>
    </lineage>
</organism>
<dbReference type="Proteomes" id="UP000692954">
    <property type="component" value="Unassembled WGS sequence"/>
</dbReference>
<evidence type="ECO:0000313" key="2">
    <source>
        <dbReference type="Proteomes" id="UP000692954"/>
    </source>
</evidence>
<dbReference type="AlphaFoldDB" id="A0A8S1LW12"/>
<reference evidence="1" key="1">
    <citation type="submission" date="2021-01" db="EMBL/GenBank/DDBJ databases">
        <authorList>
            <consortium name="Genoscope - CEA"/>
            <person name="William W."/>
        </authorList>
    </citation>
    <scope>NUCLEOTIDE SEQUENCE</scope>
</reference>
<name>A0A8S1LW12_9CILI</name>
<sequence length="162" mass="19485">MQALQKQPLHLLLGFQQPKHKNVIPIINMVINELQSSKTQYLTIYDQFGILEQKQYKVGQLNIKSENQKIFDDKLYDFYQSQKQLEDYFFTKQFPQQYYIPQAIIFSKKCVLLGLPFEYLKGGEIQFCDIDQFDSNKLYEQILLFMRRIYLKYAQIEQREGK</sequence>
<dbReference type="EMBL" id="CAJJDN010000025">
    <property type="protein sequence ID" value="CAD8068996.1"/>
    <property type="molecule type" value="Genomic_DNA"/>
</dbReference>
<evidence type="ECO:0000313" key="1">
    <source>
        <dbReference type="EMBL" id="CAD8068996.1"/>
    </source>
</evidence>
<accession>A0A8S1LW12</accession>
<protein>
    <submittedName>
        <fullName evidence="1">Uncharacterized protein</fullName>
    </submittedName>
</protein>